<feature type="domain" description="Transketolase-like C-terminal" evidence="1">
    <location>
        <begin position="3"/>
        <end position="36"/>
    </location>
</feature>
<dbReference type="AlphaFoldDB" id="A0A9D1KL56"/>
<accession>A0A9D1KL56</accession>
<dbReference type="Proteomes" id="UP000886842">
    <property type="component" value="Unassembled WGS sequence"/>
</dbReference>
<dbReference type="SUPFAM" id="SSF52922">
    <property type="entry name" value="TK C-terminal domain-like"/>
    <property type="match status" value="1"/>
</dbReference>
<name>A0A9D1KL56_9ACTN</name>
<protein>
    <recommendedName>
        <fullName evidence="1">Transketolase-like C-terminal domain-containing protein</fullName>
    </recommendedName>
</protein>
<sequence>PGGWREWVGPQGQIIGINHYGASASAEVLFEKFGFTAEAVVEAARQSITDASA</sequence>
<comment type="caution">
    <text evidence="2">The sequence shown here is derived from an EMBL/GenBank/DDBJ whole genome shotgun (WGS) entry which is preliminary data.</text>
</comment>
<dbReference type="InterPro" id="IPR009014">
    <property type="entry name" value="Transketo_C/PFOR_II"/>
</dbReference>
<evidence type="ECO:0000313" key="3">
    <source>
        <dbReference type="Proteomes" id="UP000886842"/>
    </source>
</evidence>
<gene>
    <name evidence="2" type="ORF">IAA98_01600</name>
</gene>
<dbReference type="Gene3D" id="3.40.50.920">
    <property type="match status" value="1"/>
</dbReference>
<proteinExistence type="predicted"/>
<dbReference type="InterPro" id="IPR055152">
    <property type="entry name" value="Transketolase-like_C_2"/>
</dbReference>
<reference evidence="2" key="2">
    <citation type="journal article" date="2021" name="PeerJ">
        <title>Extensive microbial diversity within the chicken gut microbiome revealed by metagenomics and culture.</title>
        <authorList>
            <person name="Gilroy R."/>
            <person name="Ravi A."/>
            <person name="Getino M."/>
            <person name="Pursley I."/>
            <person name="Horton D.L."/>
            <person name="Alikhan N.F."/>
            <person name="Baker D."/>
            <person name="Gharbi K."/>
            <person name="Hall N."/>
            <person name="Watson M."/>
            <person name="Adriaenssens E.M."/>
            <person name="Foster-Nyarko E."/>
            <person name="Jarju S."/>
            <person name="Secka A."/>
            <person name="Antonio M."/>
            <person name="Oren A."/>
            <person name="Chaudhuri R.R."/>
            <person name="La Ragione R."/>
            <person name="Hildebrand F."/>
            <person name="Pallen M.J."/>
        </authorList>
    </citation>
    <scope>NUCLEOTIDE SEQUENCE</scope>
    <source>
        <strain evidence="2">ChiGjej1B1-24693</strain>
    </source>
</reference>
<feature type="non-terminal residue" evidence="2">
    <location>
        <position position="1"/>
    </location>
</feature>
<organism evidence="2 3">
    <name type="scientific">Candidatus Avipropionibacterium avicola</name>
    <dbReference type="NCBI Taxonomy" id="2840701"/>
    <lineage>
        <taxon>Bacteria</taxon>
        <taxon>Bacillati</taxon>
        <taxon>Actinomycetota</taxon>
        <taxon>Actinomycetes</taxon>
        <taxon>Propionibacteriales</taxon>
        <taxon>Propionibacteriaceae</taxon>
        <taxon>Propionibacteriaceae incertae sedis</taxon>
        <taxon>Candidatus Avipropionibacterium</taxon>
    </lineage>
</organism>
<reference evidence="2" key="1">
    <citation type="submission" date="2020-10" db="EMBL/GenBank/DDBJ databases">
        <authorList>
            <person name="Gilroy R."/>
        </authorList>
    </citation>
    <scope>NUCLEOTIDE SEQUENCE</scope>
    <source>
        <strain evidence="2">ChiGjej1B1-24693</strain>
    </source>
</reference>
<evidence type="ECO:0000259" key="1">
    <source>
        <dbReference type="Pfam" id="PF22613"/>
    </source>
</evidence>
<evidence type="ECO:0000313" key="2">
    <source>
        <dbReference type="EMBL" id="HIT74265.1"/>
    </source>
</evidence>
<dbReference type="EMBL" id="DVLP01000047">
    <property type="protein sequence ID" value="HIT74265.1"/>
    <property type="molecule type" value="Genomic_DNA"/>
</dbReference>
<dbReference type="Pfam" id="PF22613">
    <property type="entry name" value="Transketolase_C_1"/>
    <property type="match status" value="1"/>
</dbReference>